<accession>A0A3M3EP61</accession>
<name>A0A3M3EP61_9PSED</name>
<proteinExistence type="predicted"/>
<gene>
    <name evidence="1" type="ORF">ALQ77_02206</name>
</gene>
<sequence>MSFVAPQSAIASRLAPTGFGEIPVGAGLLAMAEARLARILDVMTPSRASPLPQGPGVDHNIRGRCRSRVGASLLAIGSARCWIMSACLWALAFPAHGASMSWSGIRDGSLYLQTDRPDQVTVRWAPAWQADANSEHLYLLNGQGRLVGERLIKRAQVRGEQQWPLLPGAASYRLEIPGYSFRRYSVEHDARTQALFAPAKVHFSAEAHDGDELYFKVAAGERAMLAGKFHGGVQALQARRVADGKQLQLNLKRYPAYWQFDQIALPVTDVEQIWRLHLLGNGKAAFWLDGTANLFAQTPAHLRPLREDPGQAHLRVYGDVLGTTPKLGVSLPYAMPPPSAYPVIDALKPQAASYYSFVDVTAAKADHEDRFRRLYQDRFGITQDITLLAGSARKADLRADRLSNSGLQAWLESTRALGGKGIHYLGFADEPNLNYADFASYQQVFESMANQVRALPANARSGVRIAIPASSRFTNGPLAENAADKRGIDWARRLLASYGDQIDALAWHEWMVRDLLATRVYRHSVRRAASLVGLDHNGRPRKALLLDQTNMSSGSSLSPYDQETHYAALWWTSVVINASADGLLDMLNWFQSADEPEYPKGMVRVLGNDRFELKPVGLAQQFIRQHWLDQVLRLDNDAFEVDALAMATGSQRSLLGVNKSTRAQQVSIDGTPCPQTQPTLVYFGPDNHSRNAPLNCEAGQIRFLLPGETLFALGWSASSFPQPATRQEAP</sequence>
<dbReference type="Gene3D" id="3.20.20.80">
    <property type="entry name" value="Glycosidases"/>
    <property type="match status" value="1"/>
</dbReference>
<dbReference type="AlphaFoldDB" id="A0A3M3EP61"/>
<comment type="caution">
    <text evidence="1">The sequence shown here is derived from an EMBL/GenBank/DDBJ whole genome shotgun (WGS) entry which is preliminary data.</text>
</comment>
<dbReference type="Proteomes" id="UP000270661">
    <property type="component" value="Unassembled WGS sequence"/>
</dbReference>
<evidence type="ECO:0000313" key="1">
    <source>
        <dbReference type="EMBL" id="RMM51022.1"/>
    </source>
</evidence>
<dbReference type="EMBL" id="RBOJ01000061">
    <property type="protein sequence ID" value="RMM51022.1"/>
    <property type="molecule type" value="Genomic_DNA"/>
</dbReference>
<protein>
    <submittedName>
        <fullName evidence="1">Uncharacterized protein</fullName>
    </submittedName>
</protein>
<dbReference type="SUPFAM" id="SSF51445">
    <property type="entry name" value="(Trans)glycosidases"/>
    <property type="match status" value="1"/>
</dbReference>
<reference evidence="1 2" key="1">
    <citation type="submission" date="2018-08" db="EMBL/GenBank/DDBJ databases">
        <title>Recombination of ecologically and evolutionarily significant loci maintains genetic cohesion in the Pseudomonas syringae species complex.</title>
        <authorList>
            <person name="Dillon M."/>
            <person name="Thakur S."/>
            <person name="Almeida R.N.D."/>
            <person name="Weir B.S."/>
            <person name="Guttman D.S."/>
        </authorList>
    </citation>
    <scope>NUCLEOTIDE SEQUENCE [LARGE SCALE GENOMIC DNA]</scope>
    <source>
        <strain evidence="1 2">NCPPB2445</strain>
    </source>
</reference>
<dbReference type="InterPro" id="IPR017853">
    <property type="entry name" value="GH"/>
</dbReference>
<evidence type="ECO:0000313" key="2">
    <source>
        <dbReference type="Proteomes" id="UP000270661"/>
    </source>
</evidence>
<organism evidence="1 2">
    <name type="scientific">Pseudomonas corrugata</name>
    <dbReference type="NCBI Taxonomy" id="47879"/>
    <lineage>
        <taxon>Bacteria</taxon>
        <taxon>Pseudomonadati</taxon>
        <taxon>Pseudomonadota</taxon>
        <taxon>Gammaproteobacteria</taxon>
        <taxon>Pseudomonadales</taxon>
        <taxon>Pseudomonadaceae</taxon>
        <taxon>Pseudomonas</taxon>
    </lineage>
</organism>
<keyword evidence="2" id="KW-1185">Reference proteome</keyword>
<dbReference type="STRING" id="47879.AXG94_06050"/>